<dbReference type="Pfam" id="PF04321">
    <property type="entry name" value="RmlD_sub_bind"/>
    <property type="match status" value="1"/>
</dbReference>
<feature type="domain" description="RmlD-like substrate binding" evidence="1">
    <location>
        <begin position="15"/>
        <end position="287"/>
    </location>
</feature>
<dbReference type="EC" id="1.1.1.133" evidence="2"/>
<organism evidence="2 3">
    <name type="scientific">Candidatus Paraburkholderia kirkii UZHbot1</name>
    <dbReference type="NCBI Taxonomy" id="1055526"/>
    <lineage>
        <taxon>Bacteria</taxon>
        <taxon>Pseudomonadati</taxon>
        <taxon>Pseudomonadota</taxon>
        <taxon>Betaproteobacteria</taxon>
        <taxon>Burkholderiales</taxon>
        <taxon>Burkholderiaceae</taxon>
        <taxon>Paraburkholderia</taxon>
    </lineage>
</organism>
<proteinExistence type="predicted"/>
<dbReference type="InterPro" id="IPR029903">
    <property type="entry name" value="RmlD-like-bd"/>
</dbReference>
<reference evidence="2 3" key="1">
    <citation type="submission" date="2011-09" db="EMBL/GenBank/DDBJ databases">
        <authorList>
            <person name="Carlier A."/>
        </authorList>
    </citation>
    <scope>NUCLEOTIDE SEQUENCE [LARGE SCALE GENOMIC DNA]</scope>
    <source>
        <strain evidence="2 3">UZHbot1</strain>
    </source>
</reference>
<dbReference type="BioCyc" id="CBUR1055526:G10QW-250-MONOMER"/>
<dbReference type="PANTHER" id="PTHR43242:SF1">
    <property type="entry name" value="NAD(P)-BINDING ROSSMANN-FOLD SUPERFAMILY PROTEIN"/>
    <property type="match status" value="1"/>
</dbReference>
<dbReference type="SUPFAM" id="SSF51735">
    <property type="entry name" value="NAD(P)-binding Rossmann-fold domains"/>
    <property type="match status" value="1"/>
</dbReference>
<dbReference type="Proteomes" id="UP000003511">
    <property type="component" value="Unassembled WGS sequence"/>
</dbReference>
<evidence type="ECO:0000313" key="2">
    <source>
        <dbReference type="EMBL" id="CCD39394.1"/>
    </source>
</evidence>
<keyword evidence="2" id="KW-0560">Oxidoreductase</keyword>
<dbReference type="EMBL" id="CAFE01000214">
    <property type="protein sequence ID" value="CCD39394.1"/>
    <property type="molecule type" value="Genomic_DNA"/>
</dbReference>
<keyword evidence="3" id="KW-1185">Reference proteome</keyword>
<dbReference type="InterPro" id="IPR036291">
    <property type="entry name" value="NAD(P)-bd_dom_sf"/>
</dbReference>
<reference evidence="2 3" key="2">
    <citation type="submission" date="2011-10" db="EMBL/GenBank/DDBJ databases">
        <title>Draft genome sequence of Candidatus Burkholderia kirkii.</title>
        <authorList>
            <person name="Carlier A.L."/>
            <person name="Eberl L."/>
        </authorList>
    </citation>
    <scope>NUCLEOTIDE SEQUENCE [LARGE SCALE GENOMIC DNA]</scope>
    <source>
        <strain evidence="2 3">UZHbot1</strain>
    </source>
</reference>
<dbReference type="AlphaFoldDB" id="G4ME15"/>
<dbReference type="Gene3D" id="3.40.50.720">
    <property type="entry name" value="NAD(P)-binding Rossmann-like Domain"/>
    <property type="match status" value="1"/>
</dbReference>
<name>G4ME15_9BURK</name>
<dbReference type="STRING" id="1055526.BKIR_c48_3594"/>
<evidence type="ECO:0000313" key="3">
    <source>
        <dbReference type="Proteomes" id="UP000003511"/>
    </source>
</evidence>
<comment type="caution">
    <text evidence="2">The sequence shown here is derived from an EMBL/GenBank/DDBJ whole genome shotgun (WGS) entry which is preliminary data.</text>
</comment>
<accession>G4ME15</accession>
<sequence length="329" mass="36365">MKGHETHQRPATPVMNVLIIGGGFVGQCLADELLSNGHRVAIACRNRPQGLRHRDRWIQLDATDAVAFRKAVGWLRPSVVVLVNGPSDISECAKDPVEAARIHSAVARNACEFAPTAYKLLVSTDNVFDGRRTTCTEAVTPEPLNAYGRAKLAAERILHAYGGQFLIARTSLIYGWEEDQRGWQNFFALSIQRLAFAETLEVPADLWNTPIVVADAAKIYRRCLEENVTGLLHVAGPQRISRLDWARLLAAEFGFDAGLIKAVPVQASRYFCRPRNSCLSSERLPAMLAQWHDVTCRSPAEVAADMKAGLGTQWHIRAPHLPQPMADKT</sequence>
<protein>
    <submittedName>
        <fullName evidence="2">dTDP-4-dehydrorhamnose reductase</fullName>
        <ecNumber evidence="2">1.1.1.133</ecNumber>
    </submittedName>
</protein>
<gene>
    <name evidence="2" type="ORF">BKIR_c48_3594</name>
</gene>
<dbReference type="HOGENOM" id="CLU_045518_2_1_4"/>
<dbReference type="PANTHER" id="PTHR43242">
    <property type="entry name" value="NAD(P)-BINDING ROSSMANN-FOLD SUPERFAMILY PROTEIN"/>
    <property type="match status" value="1"/>
</dbReference>
<evidence type="ECO:0000259" key="1">
    <source>
        <dbReference type="Pfam" id="PF04321"/>
    </source>
</evidence>
<dbReference type="GO" id="GO:0008831">
    <property type="term" value="F:dTDP-4-dehydrorhamnose reductase activity"/>
    <property type="evidence" value="ECO:0007669"/>
    <property type="project" value="UniProtKB-EC"/>
</dbReference>